<proteinExistence type="predicted"/>
<accession>A0A168A4J5</accession>
<reference evidence="2 3" key="1">
    <citation type="journal article" date="2016" name="Genome Biol. Evol.">
        <title>Divergent and convergent evolution of fungal pathogenicity.</title>
        <authorList>
            <person name="Shang Y."/>
            <person name="Xiao G."/>
            <person name="Zheng P."/>
            <person name="Cen K."/>
            <person name="Zhan S."/>
            <person name="Wang C."/>
        </authorList>
    </citation>
    <scope>NUCLEOTIDE SEQUENCE [LARGE SCALE GENOMIC DNA]</scope>
    <source>
        <strain evidence="2 3">RCEF 264</strain>
    </source>
</reference>
<protein>
    <submittedName>
        <fullName evidence="2">Uncharacterized protein</fullName>
    </submittedName>
</protein>
<organism evidence="2 3">
    <name type="scientific">Niveomyces insectorum RCEF 264</name>
    <dbReference type="NCBI Taxonomy" id="1081102"/>
    <lineage>
        <taxon>Eukaryota</taxon>
        <taxon>Fungi</taxon>
        <taxon>Dikarya</taxon>
        <taxon>Ascomycota</taxon>
        <taxon>Pezizomycotina</taxon>
        <taxon>Sordariomycetes</taxon>
        <taxon>Hypocreomycetidae</taxon>
        <taxon>Hypocreales</taxon>
        <taxon>Cordycipitaceae</taxon>
        <taxon>Niveomyces</taxon>
    </lineage>
</organism>
<feature type="compositionally biased region" description="Basic and acidic residues" evidence="1">
    <location>
        <begin position="64"/>
        <end position="78"/>
    </location>
</feature>
<feature type="region of interest" description="Disordered" evidence="1">
    <location>
        <begin position="58"/>
        <end position="78"/>
    </location>
</feature>
<dbReference type="Proteomes" id="UP000076874">
    <property type="component" value="Unassembled WGS sequence"/>
</dbReference>
<name>A0A168A4J5_9HYPO</name>
<evidence type="ECO:0000313" key="2">
    <source>
        <dbReference type="EMBL" id="OAA68238.1"/>
    </source>
</evidence>
<dbReference type="EMBL" id="AZHD01000001">
    <property type="protein sequence ID" value="OAA68238.1"/>
    <property type="molecule type" value="Genomic_DNA"/>
</dbReference>
<sequence length="78" mass="8999">MCEFEEFLFNCECSKIRLKSYCHAARNDPNHQCFRVKILRNVWEQGRDCDECIAKRAAASDNATDSKQDAQEKDKPAA</sequence>
<comment type="caution">
    <text evidence="2">The sequence shown here is derived from an EMBL/GenBank/DDBJ whole genome shotgun (WGS) entry which is preliminary data.</text>
</comment>
<evidence type="ECO:0000313" key="3">
    <source>
        <dbReference type="Proteomes" id="UP000076874"/>
    </source>
</evidence>
<gene>
    <name evidence="2" type="ORF">SPI_00433</name>
</gene>
<keyword evidence="3" id="KW-1185">Reference proteome</keyword>
<evidence type="ECO:0000256" key="1">
    <source>
        <dbReference type="SAM" id="MobiDB-lite"/>
    </source>
</evidence>
<dbReference type="AlphaFoldDB" id="A0A168A4J5"/>
<dbReference type="OrthoDB" id="4966402at2759"/>